<comment type="caution">
    <text evidence="1">The sequence shown here is derived from an EMBL/GenBank/DDBJ whole genome shotgun (WGS) entry which is preliminary data.</text>
</comment>
<evidence type="ECO:0000313" key="2">
    <source>
        <dbReference type="Proteomes" id="UP001062846"/>
    </source>
</evidence>
<protein>
    <submittedName>
        <fullName evidence="1">Uncharacterized protein</fullName>
    </submittedName>
</protein>
<name>A0ACC0NXE5_RHOML</name>
<reference evidence="1" key="1">
    <citation type="submission" date="2022-02" db="EMBL/GenBank/DDBJ databases">
        <title>Plant Genome Project.</title>
        <authorList>
            <person name="Zhang R.-G."/>
        </authorList>
    </citation>
    <scope>NUCLEOTIDE SEQUENCE</scope>
    <source>
        <strain evidence="1">AT1</strain>
    </source>
</reference>
<proteinExistence type="predicted"/>
<sequence>MKIFTKSELYAIWKNICPPKAKLFAWMAIQSCIASKSVLVSRGILNNNIDLCPLCNLEGETSNHLPLLCQYAWQTWTAIIQWWKLVWVSPPSLMAFVSMLEP</sequence>
<organism evidence="1 2">
    <name type="scientific">Rhododendron molle</name>
    <name type="common">Chinese azalea</name>
    <name type="synonym">Azalea mollis</name>
    <dbReference type="NCBI Taxonomy" id="49168"/>
    <lineage>
        <taxon>Eukaryota</taxon>
        <taxon>Viridiplantae</taxon>
        <taxon>Streptophyta</taxon>
        <taxon>Embryophyta</taxon>
        <taxon>Tracheophyta</taxon>
        <taxon>Spermatophyta</taxon>
        <taxon>Magnoliopsida</taxon>
        <taxon>eudicotyledons</taxon>
        <taxon>Gunneridae</taxon>
        <taxon>Pentapetalae</taxon>
        <taxon>asterids</taxon>
        <taxon>Ericales</taxon>
        <taxon>Ericaceae</taxon>
        <taxon>Ericoideae</taxon>
        <taxon>Rhodoreae</taxon>
        <taxon>Rhododendron</taxon>
    </lineage>
</organism>
<accession>A0ACC0NXE5</accession>
<keyword evidence="2" id="KW-1185">Reference proteome</keyword>
<dbReference type="EMBL" id="CM046391">
    <property type="protein sequence ID" value="KAI8557584.1"/>
    <property type="molecule type" value="Genomic_DNA"/>
</dbReference>
<dbReference type="Proteomes" id="UP001062846">
    <property type="component" value="Chromosome 4"/>
</dbReference>
<gene>
    <name evidence="1" type="ORF">RHMOL_Rhmol04G0021400</name>
</gene>
<evidence type="ECO:0000313" key="1">
    <source>
        <dbReference type="EMBL" id="KAI8557584.1"/>
    </source>
</evidence>